<dbReference type="InterPro" id="IPR019307">
    <property type="entry name" value="RNA-bd_AU-1/RNase_E/G"/>
</dbReference>
<dbReference type="InterPro" id="IPR003029">
    <property type="entry name" value="S1_domain"/>
</dbReference>
<sequence length="422" mass="47150">MQMKEILVHVGRQTIETAVMADGRLIEYDIEEAAGGKLAGNLYLGRVENVLPGMQAAFVNIGLARNAFLYIDDVLHPHLERQPKMKPSIAELLRPGQELIVQIAKEPHGGKGARVTTHYTLPGRYLVYMPHADYVAVSKKVADDRERDRLKEAGERIRQGEEGIILRTAAEGESYERLREDVEFLRGLWREIEVKASAAAAPCELHRDAGLMYRLVRDMLDAGTDRIWIDNAAALEEMRALIGSMAPAKLECVSLYGSREKGLFEQHGVRVQLEQAYGREIRLPSGGSLVWDQTEALTVIDVNTGRYVGTTDLEDTVFATNIEAAEEIARLLRLRDTGGIILIDFIDMGDERHRTQVAERLEMLARQDRTACHVLGWTRLGLMEMTRKKVRRDATLRLYEPCAACGGRGVVYAGAGRMRDGG</sequence>
<gene>
    <name evidence="12" type="ordered locus">Theco_2538</name>
</gene>
<dbReference type="GO" id="GO:0016787">
    <property type="term" value="F:hydrolase activity"/>
    <property type="evidence" value="ECO:0007669"/>
    <property type="project" value="UniProtKB-KW"/>
</dbReference>
<feature type="domain" description="S1 motif" evidence="11">
    <location>
        <begin position="40"/>
        <end position="118"/>
    </location>
</feature>
<dbReference type="CDD" id="cd04453">
    <property type="entry name" value="S1_RNase_E"/>
    <property type="match status" value="1"/>
</dbReference>
<dbReference type="HOGENOM" id="CLU_003468_5_3_9"/>
<dbReference type="GO" id="GO:0003723">
    <property type="term" value="F:RNA binding"/>
    <property type="evidence" value="ECO:0007669"/>
    <property type="project" value="UniProtKB-KW"/>
</dbReference>
<dbReference type="NCBIfam" id="TIGR00757">
    <property type="entry name" value="RNaseEG"/>
    <property type="match status" value="1"/>
</dbReference>
<name>L0EG79_THECK</name>
<evidence type="ECO:0000256" key="8">
    <source>
        <dbReference type="ARBA" id="ARBA00022842"/>
    </source>
</evidence>
<dbReference type="GO" id="GO:0006364">
    <property type="term" value="P:rRNA processing"/>
    <property type="evidence" value="ECO:0007669"/>
    <property type="project" value="TreeGrafter"/>
</dbReference>
<dbReference type="KEGG" id="tco:Theco_2538"/>
<comment type="cofactor">
    <cofactor evidence="1">
        <name>Mg(2+)</name>
        <dbReference type="ChEBI" id="CHEBI:18420"/>
    </cofactor>
</comment>
<evidence type="ECO:0000256" key="3">
    <source>
        <dbReference type="ARBA" id="ARBA00022519"/>
    </source>
</evidence>
<evidence type="ECO:0000256" key="4">
    <source>
        <dbReference type="ARBA" id="ARBA00022722"/>
    </source>
</evidence>
<keyword evidence="6" id="KW-0255">Endonuclease</keyword>
<dbReference type="eggNOG" id="COG1530">
    <property type="taxonomic scope" value="Bacteria"/>
</dbReference>
<dbReference type="InterPro" id="IPR012340">
    <property type="entry name" value="NA-bd_OB-fold"/>
</dbReference>
<dbReference type="SMART" id="SM00316">
    <property type="entry name" value="S1"/>
    <property type="match status" value="1"/>
</dbReference>
<dbReference type="PANTHER" id="PTHR30001">
    <property type="entry name" value="RIBONUCLEASE"/>
    <property type="match status" value="1"/>
</dbReference>
<evidence type="ECO:0000256" key="5">
    <source>
        <dbReference type="ARBA" id="ARBA00022723"/>
    </source>
</evidence>
<evidence type="ECO:0000256" key="10">
    <source>
        <dbReference type="ARBA" id="ARBA00023136"/>
    </source>
</evidence>
<evidence type="ECO:0000259" key="11">
    <source>
        <dbReference type="PROSITE" id="PS50126"/>
    </source>
</evidence>
<dbReference type="Proteomes" id="UP000010795">
    <property type="component" value="Chromosome"/>
</dbReference>
<dbReference type="InterPro" id="IPR004659">
    <property type="entry name" value="RNase_E/G"/>
</dbReference>
<keyword evidence="10" id="KW-0472">Membrane</keyword>
<keyword evidence="5" id="KW-0479">Metal-binding</keyword>
<accession>L0EG79</accession>
<evidence type="ECO:0000256" key="7">
    <source>
        <dbReference type="ARBA" id="ARBA00022801"/>
    </source>
</evidence>
<keyword evidence="9" id="KW-0694">RNA-binding</keyword>
<dbReference type="Gene3D" id="2.40.50.140">
    <property type="entry name" value="Nucleic acid-binding proteins"/>
    <property type="match status" value="1"/>
</dbReference>
<evidence type="ECO:0000256" key="9">
    <source>
        <dbReference type="ARBA" id="ARBA00022884"/>
    </source>
</evidence>
<organism evidence="12 13">
    <name type="scientific">Thermobacillus composti (strain DSM 18247 / JCM 13945 / KWC4)</name>
    <dbReference type="NCBI Taxonomy" id="717605"/>
    <lineage>
        <taxon>Bacteria</taxon>
        <taxon>Bacillati</taxon>
        <taxon>Bacillota</taxon>
        <taxon>Bacilli</taxon>
        <taxon>Bacillales</taxon>
        <taxon>Paenibacillaceae</taxon>
        <taxon>Thermobacillus</taxon>
    </lineage>
</organism>
<dbReference type="Pfam" id="PF10150">
    <property type="entry name" value="RNase_E_G"/>
    <property type="match status" value="1"/>
</dbReference>
<proteinExistence type="predicted"/>
<dbReference type="SUPFAM" id="SSF50249">
    <property type="entry name" value="Nucleic acid-binding proteins"/>
    <property type="match status" value="1"/>
</dbReference>
<dbReference type="PANTHER" id="PTHR30001:SF1">
    <property type="entry name" value="RIBONUCLEASE E_G-LIKE PROTEIN, CHLOROPLASTIC"/>
    <property type="match status" value="1"/>
</dbReference>
<evidence type="ECO:0000313" key="12">
    <source>
        <dbReference type="EMBL" id="AGA58639.1"/>
    </source>
</evidence>
<keyword evidence="8" id="KW-0460">Magnesium</keyword>
<evidence type="ECO:0000256" key="2">
    <source>
        <dbReference type="ARBA" id="ARBA00022475"/>
    </source>
</evidence>
<evidence type="ECO:0000256" key="6">
    <source>
        <dbReference type="ARBA" id="ARBA00022759"/>
    </source>
</evidence>
<protein>
    <submittedName>
        <fullName evidence="12">Ribonuclease, Rne/Rng family</fullName>
    </submittedName>
</protein>
<dbReference type="AlphaFoldDB" id="L0EG79"/>
<keyword evidence="13" id="KW-1185">Reference proteome</keyword>
<keyword evidence="4" id="KW-0540">Nuclease</keyword>
<dbReference type="GO" id="GO:0004540">
    <property type="term" value="F:RNA nuclease activity"/>
    <property type="evidence" value="ECO:0007669"/>
    <property type="project" value="InterPro"/>
</dbReference>
<dbReference type="EMBL" id="CP003255">
    <property type="protein sequence ID" value="AGA58639.1"/>
    <property type="molecule type" value="Genomic_DNA"/>
</dbReference>
<dbReference type="GO" id="GO:0046872">
    <property type="term" value="F:metal ion binding"/>
    <property type="evidence" value="ECO:0007669"/>
    <property type="project" value="UniProtKB-KW"/>
</dbReference>
<keyword evidence="2" id="KW-1003">Cell membrane</keyword>
<dbReference type="PROSITE" id="PS50126">
    <property type="entry name" value="S1"/>
    <property type="match status" value="1"/>
</dbReference>
<dbReference type="GO" id="GO:0004519">
    <property type="term" value="F:endonuclease activity"/>
    <property type="evidence" value="ECO:0007669"/>
    <property type="project" value="UniProtKB-KW"/>
</dbReference>
<keyword evidence="3" id="KW-0997">Cell inner membrane</keyword>
<evidence type="ECO:0000256" key="1">
    <source>
        <dbReference type="ARBA" id="ARBA00001946"/>
    </source>
</evidence>
<dbReference type="GO" id="GO:0005737">
    <property type="term" value="C:cytoplasm"/>
    <property type="evidence" value="ECO:0007669"/>
    <property type="project" value="TreeGrafter"/>
</dbReference>
<dbReference type="STRING" id="717605.Theco_2538"/>
<reference evidence="13" key="1">
    <citation type="submission" date="2012-01" db="EMBL/GenBank/DDBJ databases">
        <title>Complete sequence of chromosome of Thermobacillus composti KWC4.</title>
        <authorList>
            <person name="Lucas S."/>
            <person name="Han J."/>
            <person name="Lapidus A."/>
            <person name="Cheng J.-F."/>
            <person name="Goodwin L."/>
            <person name="Pitluck S."/>
            <person name="Peters L."/>
            <person name="Ovchinnikova G."/>
            <person name="Teshima H."/>
            <person name="Detter J.C."/>
            <person name="Han C."/>
            <person name="Tapia R."/>
            <person name="Land M."/>
            <person name="Hauser L."/>
            <person name="Kyrpides N."/>
            <person name="Ivanova N."/>
            <person name="Pagani I."/>
            <person name="Anderson I."/>
            <person name="Woyke T."/>
        </authorList>
    </citation>
    <scope>NUCLEOTIDE SEQUENCE [LARGE SCALE GENOMIC DNA]</scope>
    <source>
        <strain evidence="13">DSM 18247 / JCM 13945 / KWC4</strain>
    </source>
</reference>
<evidence type="ECO:0000313" key="13">
    <source>
        <dbReference type="Proteomes" id="UP000010795"/>
    </source>
</evidence>
<keyword evidence="7" id="KW-0378">Hydrolase</keyword>